<protein>
    <recommendedName>
        <fullName evidence="3">Integrase catalytic domain-containing protein</fullName>
    </recommendedName>
</protein>
<dbReference type="EMBL" id="QYUQ01000002">
    <property type="protein sequence ID" value="RJG00163.1"/>
    <property type="molecule type" value="Genomic_DNA"/>
</dbReference>
<name>A0A3A3FVD7_9BURK</name>
<evidence type="ECO:0000313" key="1">
    <source>
        <dbReference type="EMBL" id="RJG00163.1"/>
    </source>
</evidence>
<evidence type="ECO:0008006" key="3">
    <source>
        <dbReference type="Google" id="ProtNLM"/>
    </source>
</evidence>
<accession>A0A3A3FVD7</accession>
<dbReference type="InterPro" id="IPR036397">
    <property type="entry name" value="RNaseH_sf"/>
</dbReference>
<dbReference type="AlphaFoldDB" id="A0A3A3FVD7"/>
<gene>
    <name evidence="1" type="ORF">D3878_00085</name>
</gene>
<comment type="caution">
    <text evidence="1">The sequence shown here is derived from an EMBL/GenBank/DDBJ whole genome shotgun (WGS) entry which is preliminary data.</text>
</comment>
<evidence type="ECO:0000313" key="2">
    <source>
        <dbReference type="Proteomes" id="UP000266327"/>
    </source>
</evidence>
<dbReference type="Gene3D" id="3.30.420.10">
    <property type="entry name" value="Ribonuclease H-like superfamily/Ribonuclease H"/>
    <property type="match status" value="1"/>
</dbReference>
<sequence length="527" mass="57772">EIRARLEAMILKRRGEVHEARISAKSLHKVFITLCESAGISSSNYPFNSKSLGRRSLERFMHKVASQNLVESTASRYGKDAIKRLATGTGYSKHIYSMAPYDLVGLDAHKLHCFGTVQVNGPAGSKRVAIERLWIVPVLEGDCAAILGYSVGIRTECNAAVIENALISAMSKWSARKPSIPGMEYLPGAGLPSGVFPELAGRGWATLMVDNAAPHYAKAVAERARRRIGCFLNFGPVGHWEHRGALERLMATLEAYGFSRLPSSTGSSPADPKRDDPVRKAIDLGIDWEHLLDLIDITLANYNVTPHAALGNRSPLSVLRDKYHEAASQFLPRSLPPPSAAQPELGIAIETRFVRGNKAAGRRPYIEVDRVRYTSPVLANAMSMIGKQIRLHIRESDLSTIDVYLVTGESLGTLRAQGVWGRCKHSRELRKQFNALDDAGELLNLPGSDPVQKMLAYYAGAALKQTEKNRLKVSRAGTKLAHTAHSTGKSLEEVKAMEPARAIDMVSAPEKLPAPLIQRPRWKAINS</sequence>
<dbReference type="RefSeq" id="WP_119783618.1">
    <property type="nucleotide sequence ID" value="NZ_QYUQ01000002.1"/>
</dbReference>
<organism evidence="1 2">
    <name type="scientific">Noviherbaspirillum sedimenti</name>
    <dbReference type="NCBI Taxonomy" id="2320865"/>
    <lineage>
        <taxon>Bacteria</taxon>
        <taxon>Pseudomonadati</taxon>
        <taxon>Pseudomonadota</taxon>
        <taxon>Betaproteobacteria</taxon>
        <taxon>Burkholderiales</taxon>
        <taxon>Oxalobacteraceae</taxon>
        <taxon>Noviherbaspirillum</taxon>
    </lineage>
</organism>
<keyword evidence="2" id="KW-1185">Reference proteome</keyword>
<dbReference type="Proteomes" id="UP000266327">
    <property type="component" value="Unassembled WGS sequence"/>
</dbReference>
<feature type="non-terminal residue" evidence="1">
    <location>
        <position position="1"/>
    </location>
</feature>
<proteinExistence type="predicted"/>
<reference evidence="2" key="1">
    <citation type="submission" date="2018-09" db="EMBL/GenBank/DDBJ databases">
        <authorList>
            <person name="Zhu H."/>
        </authorList>
    </citation>
    <scope>NUCLEOTIDE SEQUENCE [LARGE SCALE GENOMIC DNA]</scope>
    <source>
        <strain evidence="2">K1S02-23</strain>
    </source>
</reference>
<dbReference type="GO" id="GO:0003676">
    <property type="term" value="F:nucleic acid binding"/>
    <property type="evidence" value="ECO:0007669"/>
    <property type="project" value="InterPro"/>
</dbReference>